<feature type="transmembrane region" description="Helical" evidence="1">
    <location>
        <begin position="28"/>
        <end position="43"/>
    </location>
</feature>
<sequence>MKDRLMLLAAGLLCSCGAWVLWHWWSEYITLALLILVLVGQSLDNQRLRRQVRGLVAERDQRERRGERQRALQRLWRALRAVREQRGIADR</sequence>
<comment type="caution">
    <text evidence="2">The sequence shown here is derived from an EMBL/GenBank/DDBJ whole genome shotgun (WGS) entry which is preliminary data.</text>
</comment>
<accession>A0A4Y9RX33</accession>
<name>A0A4Y9RX33_9BURK</name>
<dbReference type="PROSITE" id="PS51257">
    <property type="entry name" value="PROKAR_LIPOPROTEIN"/>
    <property type="match status" value="1"/>
</dbReference>
<keyword evidence="1" id="KW-0812">Transmembrane</keyword>
<dbReference type="EMBL" id="SPVG01000267">
    <property type="protein sequence ID" value="TFW13837.1"/>
    <property type="molecule type" value="Genomic_DNA"/>
</dbReference>
<dbReference type="Proteomes" id="UP000297729">
    <property type="component" value="Unassembled WGS sequence"/>
</dbReference>
<evidence type="ECO:0000313" key="3">
    <source>
        <dbReference type="Proteomes" id="UP000297729"/>
    </source>
</evidence>
<keyword evidence="1" id="KW-0472">Membrane</keyword>
<protein>
    <submittedName>
        <fullName evidence="2">Uncharacterized protein</fullName>
    </submittedName>
</protein>
<dbReference type="RefSeq" id="WP_135204870.1">
    <property type="nucleotide sequence ID" value="NZ_SPVG01000267.1"/>
</dbReference>
<gene>
    <name evidence="2" type="ORF">E4L98_28255</name>
</gene>
<reference evidence="2 3" key="1">
    <citation type="submission" date="2019-03" db="EMBL/GenBank/DDBJ databases">
        <title>Draft Genome Sequence of Duganella callidus sp. nov., a Novel Duganella Species Isolated from Cultivated Soil.</title>
        <authorList>
            <person name="Raths R."/>
            <person name="Peta V."/>
            <person name="Bucking H."/>
        </authorList>
    </citation>
    <scope>NUCLEOTIDE SEQUENCE [LARGE SCALE GENOMIC DNA]</scope>
    <source>
        <strain evidence="2 3">DN04</strain>
    </source>
</reference>
<proteinExistence type="predicted"/>
<keyword evidence="3" id="KW-1185">Reference proteome</keyword>
<dbReference type="OrthoDB" id="8781661at2"/>
<evidence type="ECO:0000313" key="2">
    <source>
        <dbReference type="EMBL" id="TFW13837.1"/>
    </source>
</evidence>
<dbReference type="AlphaFoldDB" id="A0A4Y9RX33"/>
<keyword evidence="1" id="KW-1133">Transmembrane helix</keyword>
<organism evidence="2 3">
    <name type="scientific">Duganella callida</name>
    <dbReference type="NCBI Taxonomy" id="2561932"/>
    <lineage>
        <taxon>Bacteria</taxon>
        <taxon>Pseudomonadati</taxon>
        <taxon>Pseudomonadota</taxon>
        <taxon>Betaproteobacteria</taxon>
        <taxon>Burkholderiales</taxon>
        <taxon>Oxalobacteraceae</taxon>
        <taxon>Telluria group</taxon>
        <taxon>Duganella</taxon>
    </lineage>
</organism>
<evidence type="ECO:0000256" key="1">
    <source>
        <dbReference type="SAM" id="Phobius"/>
    </source>
</evidence>